<dbReference type="InterPro" id="IPR021359">
    <property type="entry name" value="DUF2812"/>
</dbReference>
<accession>A0A7W8FVV6</accession>
<evidence type="ECO:0000313" key="2">
    <source>
        <dbReference type="EMBL" id="MBB5183999.1"/>
    </source>
</evidence>
<dbReference type="Proteomes" id="UP000521313">
    <property type="component" value="Unassembled WGS sequence"/>
</dbReference>
<feature type="transmembrane region" description="Helical" evidence="1">
    <location>
        <begin position="118"/>
        <end position="138"/>
    </location>
</feature>
<name>A0A7W8FVV6_9FIRM</name>
<evidence type="ECO:0000313" key="3">
    <source>
        <dbReference type="Proteomes" id="UP000521313"/>
    </source>
</evidence>
<proteinExistence type="predicted"/>
<dbReference type="AlphaFoldDB" id="A0A7W8FVV6"/>
<organism evidence="2 3">
    <name type="scientific">Faecalicoccus acidiformans</name>
    <dbReference type="NCBI Taxonomy" id="915173"/>
    <lineage>
        <taxon>Bacteria</taxon>
        <taxon>Bacillati</taxon>
        <taxon>Bacillota</taxon>
        <taxon>Erysipelotrichia</taxon>
        <taxon>Erysipelotrichales</taxon>
        <taxon>Erysipelotrichaceae</taxon>
        <taxon>Faecalicoccus</taxon>
    </lineage>
</organism>
<comment type="caution">
    <text evidence="2">The sequence shown here is derived from an EMBL/GenBank/DDBJ whole genome shotgun (WGS) entry which is preliminary data.</text>
</comment>
<dbReference type="Pfam" id="PF11193">
    <property type="entry name" value="DUF2812"/>
    <property type="match status" value="1"/>
</dbReference>
<reference evidence="2 3" key="1">
    <citation type="submission" date="2020-08" db="EMBL/GenBank/DDBJ databases">
        <title>Genomic Encyclopedia of Type Strains, Phase IV (KMG-IV): sequencing the most valuable type-strain genomes for metagenomic binning, comparative biology and taxonomic classification.</title>
        <authorList>
            <person name="Goeker M."/>
        </authorList>
    </citation>
    <scope>NUCLEOTIDE SEQUENCE [LARGE SCALE GENOMIC DNA]</scope>
    <source>
        <strain evidence="2 3">DSM 26963</strain>
    </source>
</reference>
<sequence>MKGKKTELRIFTIADWEKEERYLQKRHQEGWKFKKLSFPVFYSFEKCAPEDVVYLLDYDEEGQKNKDEYIQKFKDHGWEYLQDFCGYSYFRKPIAQMQRKEDIFWNDKSKLGMMRRVFAGRYIPILIILAILILPNLVDQFQNSDADVPILLVLFLILFVIYVWAVVSFAYRYWKCKKRLK</sequence>
<keyword evidence="1" id="KW-1133">Transmembrane helix</keyword>
<protein>
    <recommendedName>
        <fullName evidence="4">DUF2812 domain-containing protein</fullName>
    </recommendedName>
</protein>
<keyword evidence="1" id="KW-0812">Transmembrane</keyword>
<evidence type="ECO:0008006" key="4">
    <source>
        <dbReference type="Google" id="ProtNLM"/>
    </source>
</evidence>
<dbReference type="RefSeq" id="WP_183373677.1">
    <property type="nucleotide sequence ID" value="NZ_JACHHD010000001.1"/>
</dbReference>
<evidence type="ECO:0000256" key="1">
    <source>
        <dbReference type="SAM" id="Phobius"/>
    </source>
</evidence>
<feature type="transmembrane region" description="Helical" evidence="1">
    <location>
        <begin position="150"/>
        <end position="171"/>
    </location>
</feature>
<keyword evidence="1" id="KW-0472">Membrane</keyword>
<dbReference type="EMBL" id="JACHHD010000001">
    <property type="protein sequence ID" value="MBB5183999.1"/>
    <property type="molecule type" value="Genomic_DNA"/>
</dbReference>
<gene>
    <name evidence="2" type="ORF">HNQ43_000032</name>
</gene>